<dbReference type="GO" id="GO:0085020">
    <property type="term" value="P:protein K6-linked ubiquitination"/>
    <property type="evidence" value="ECO:0007669"/>
    <property type="project" value="TreeGrafter"/>
</dbReference>
<sequence>MVRVFDKFGEEEKFITEKQLQSQLFSSINLGDVDGAKQAIVRGAELNYTDSRGNTPLNLAVYLNNEEMIMLLLKHGADVDYTDSSGKTSLDAAVSSKNNKITEVLLRAKEGNSDFIKCAIKNNNPELLKLLVQNGYKHPLTEQNLKK</sequence>
<dbReference type="AlphaFoldDB" id="A0A0F3PCS3"/>
<keyword evidence="2 3" id="KW-0040">ANK repeat</keyword>
<dbReference type="Gene3D" id="1.25.40.20">
    <property type="entry name" value="Ankyrin repeat-containing domain"/>
    <property type="match status" value="1"/>
</dbReference>
<dbReference type="Proteomes" id="UP000033671">
    <property type="component" value="Unassembled WGS sequence"/>
</dbReference>
<dbReference type="InterPro" id="IPR002110">
    <property type="entry name" value="Ankyrin_rpt"/>
</dbReference>
<name>A0A0F3PCS3_ORITS</name>
<dbReference type="PROSITE" id="PS50297">
    <property type="entry name" value="ANK_REP_REGION"/>
    <property type="match status" value="1"/>
</dbReference>
<feature type="repeat" description="ANK" evidence="3">
    <location>
        <begin position="52"/>
        <end position="84"/>
    </location>
</feature>
<dbReference type="SMART" id="SM00248">
    <property type="entry name" value="ANK"/>
    <property type="match status" value="2"/>
</dbReference>
<dbReference type="GO" id="GO:0004842">
    <property type="term" value="F:ubiquitin-protein transferase activity"/>
    <property type="evidence" value="ECO:0007669"/>
    <property type="project" value="TreeGrafter"/>
</dbReference>
<evidence type="ECO:0000256" key="2">
    <source>
        <dbReference type="ARBA" id="ARBA00023043"/>
    </source>
</evidence>
<keyword evidence="1" id="KW-0677">Repeat</keyword>
<dbReference type="PATRIC" id="fig|1359175.3.peg.19"/>
<dbReference type="EMBL" id="LAOA01000001">
    <property type="protein sequence ID" value="KJV77742.1"/>
    <property type="molecule type" value="Genomic_DNA"/>
</dbReference>
<dbReference type="RefSeq" id="WP_052694676.1">
    <property type="nucleotide sequence ID" value="NZ_LAOA01000001.1"/>
</dbReference>
<dbReference type="PROSITE" id="PS50088">
    <property type="entry name" value="ANK_REPEAT"/>
    <property type="match status" value="1"/>
</dbReference>
<accession>A0A0F3PCS3</accession>
<evidence type="ECO:0000256" key="1">
    <source>
        <dbReference type="ARBA" id="ARBA00022737"/>
    </source>
</evidence>
<dbReference type="SUPFAM" id="SSF48403">
    <property type="entry name" value="Ankyrin repeat"/>
    <property type="match status" value="1"/>
</dbReference>
<comment type="caution">
    <text evidence="4">The sequence shown here is derived from an EMBL/GenBank/DDBJ whole genome shotgun (WGS) entry which is preliminary data.</text>
</comment>
<reference evidence="4 5" key="1">
    <citation type="submission" date="2015-01" db="EMBL/GenBank/DDBJ databases">
        <title>Genome Sequencing of Rickettsiales.</title>
        <authorList>
            <person name="Daugherty S.C."/>
            <person name="Su Q."/>
            <person name="Abolude K."/>
            <person name="Beier-Sexton M."/>
            <person name="Carlyon J.A."/>
            <person name="Carter R."/>
            <person name="Day N.P."/>
            <person name="Dumler S.J."/>
            <person name="Dyachenko V."/>
            <person name="Godinez A."/>
            <person name="Kurtti T.J."/>
            <person name="Lichay M."/>
            <person name="Mullins K.E."/>
            <person name="Ott S."/>
            <person name="Pappas-Brown V."/>
            <person name="Paris D.H."/>
            <person name="Patel P."/>
            <person name="Richards A.L."/>
            <person name="Sadzewicz L."/>
            <person name="Sears K."/>
            <person name="Seidman D."/>
            <person name="Sengamalay N."/>
            <person name="Stenos J."/>
            <person name="Tallon L.J."/>
            <person name="Vincent G."/>
            <person name="Fraser C.M."/>
            <person name="Munderloh U."/>
            <person name="Dunning-Hotopp J.C."/>
        </authorList>
    </citation>
    <scope>NUCLEOTIDE SEQUENCE [LARGE SCALE GENOMIC DNA]</scope>
    <source>
        <strain evidence="4 5">TA716</strain>
    </source>
</reference>
<evidence type="ECO:0000313" key="4">
    <source>
        <dbReference type="EMBL" id="KJV77742.1"/>
    </source>
</evidence>
<dbReference type="PANTHER" id="PTHR24171:SF8">
    <property type="entry name" value="BRCA1-ASSOCIATED RING DOMAIN PROTEIN 1"/>
    <property type="match status" value="1"/>
</dbReference>
<proteinExistence type="predicted"/>
<dbReference type="Pfam" id="PF12796">
    <property type="entry name" value="Ank_2"/>
    <property type="match status" value="1"/>
</dbReference>
<dbReference type="InterPro" id="IPR036770">
    <property type="entry name" value="Ankyrin_rpt-contain_sf"/>
</dbReference>
<protein>
    <submittedName>
        <fullName evidence="4">Shigella flexneri OspC family protein</fullName>
    </submittedName>
</protein>
<organism evidence="4 5">
    <name type="scientific">Orientia tsutsugamushi str. TA716</name>
    <dbReference type="NCBI Taxonomy" id="1359175"/>
    <lineage>
        <taxon>Bacteria</taxon>
        <taxon>Pseudomonadati</taxon>
        <taxon>Pseudomonadota</taxon>
        <taxon>Alphaproteobacteria</taxon>
        <taxon>Rickettsiales</taxon>
        <taxon>Rickettsiaceae</taxon>
        <taxon>Rickettsieae</taxon>
        <taxon>Orientia</taxon>
    </lineage>
</organism>
<evidence type="ECO:0000313" key="5">
    <source>
        <dbReference type="Proteomes" id="UP000033671"/>
    </source>
</evidence>
<gene>
    <name evidence="4" type="ORF">OTSTA716_0017</name>
</gene>
<dbReference type="PANTHER" id="PTHR24171">
    <property type="entry name" value="ANKYRIN REPEAT DOMAIN-CONTAINING PROTEIN 39-RELATED"/>
    <property type="match status" value="1"/>
</dbReference>
<evidence type="ECO:0000256" key="3">
    <source>
        <dbReference type="PROSITE-ProRule" id="PRU00023"/>
    </source>
</evidence>